<dbReference type="GO" id="GO:0007052">
    <property type="term" value="P:mitotic spindle organization"/>
    <property type="evidence" value="ECO:0007669"/>
    <property type="project" value="TreeGrafter"/>
</dbReference>
<keyword evidence="6" id="KW-0175">Coiled coil</keyword>
<evidence type="ECO:0000313" key="8">
    <source>
        <dbReference type="EMBL" id="GAT98441.1"/>
    </source>
</evidence>
<dbReference type="Gene3D" id="3.40.850.10">
    <property type="entry name" value="Kinesin motor domain"/>
    <property type="match status" value="1"/>
</dbReference>
<feature type="coiled-coil region" evidence="6">
    <location>
        <begin position="345"/>
        <end position="372"/>
    </location>
</feature>
<evidence type="ECO:0000313" key="9">
    <source>
        <dbReference type="Proteomes" id="UP000078387"/>
    </source>
</evidence>
<comment type="similarity">
    <text evidence="4 5">Belongs to the TRAFAC class myosin-kinesin ATPase superfamily. Kinesin family.</text>
</comment>
<dbReference type="PANTHER" id="PTHR47969">
    <property type="entry name" value="CHROMOSOME-ASSOCIATED KINESIN KIF4A-RELATED"/>
    <property type="match status" value="1"/>
</dbReference>
<evidence type="ECO:0000256" key="4">
    <source>
        <dbReference type="PROSITE-ProRule" id="PRU00283"/>
    </source>
</evidence>
<dbReference type="PANTHER" id="PTHR47969:SF29">
    <property type="entry name" value="KINESIN-LIKE PROTEIN"/>
    <property type="match status" value="1"/>
</dbReference>
<dbReference type="PROSITE" id="PS50067">
    <property type="entry name" value="KINESIN_MOTOR_2"/>
    <property type="match status" value="1"/>
</dbReference>
<keyword evidence="3 4" id="KW-0067">ATP-binding</keyword>
<evidence type="ECO:0000256" key="1">
    <source>
        <dbReference type="ARBA" id="ARBA00022448"/>
    </source>
</evidence>
<dbReference type="InterPro" id="IPR027640">
    <property type="entry name" value="Kinesin-like_fam"/>
</dbReference>
<dbReference type="VEuPathDB" id="AmoebaDB:EHI5A_083720"/>
<dbReference type="InterPro" id="IPR019821">
    <property type="entry name" value="Kinesin_motor_CS"/>
</dbReference>
<evidence type="ECO:0000256" key="3">
    <source>
        <dbReference type="ARBA" id="ARBA00022840"/>
    </source>
</evidence>
<evidence type="ECO:0000256" key="6">
    <source>
        <dbReference type="SAM" id="Coils"/>
    </source>
</evidence>
<dbReference type="GO" id="GO:0005875">
    <property type="term" value="C:microtubule associated complex"/>
    <property type="evidence" value="ECO:0007669"/>
    <property type="project" value="TreeGrafter"/>
</dbReference>
<feature type="domain" description="Kinesin motor" evidence="7">
    <location>
        <begin position="27"/>
        <end position="332"/>
    </location>
</feature>
<dbReference type="Proteomes" id="UP000078387">
    <property type="component" value="Unassembled WGS sequence"/>
</dbReference>
<dbReference type="GO" id="GO:0005874">
    <property type="term" value="C:microtubule"/>
    <property type="evidence" value="ECO:0007669"/>
    <property type="project" value="UniProtKB-KW"/>
</dbReference>
<comment type="caution">
    <text evidence="8">The sequence shown here is derived from an EMBL/GenBank/DDBJ whole genome shotgun (WGS) entry which is preliminary data.</text>
</comment>
<dbReference type="VEuPathDB" id="AmoebaDB:KM1_097680"/>
<dbReference type="InterPro" id="IPR027417">
    <property type="entry name" value="P-loop_NTPase"/>
</dbReference>
<dbReference type="PRINTS" id="PR00380">
    <property type="entry name" value="KINESINHEAVY"/>
</dbReference>
<evidence type="ECO:0000256" key="5">
    <source>
        <dbReference type="RuleBase" id="RU000394"/>
    </source>
</evidence>
<dbReference type="EMBL" id="BDEQ01000001">
    <property type="protein sequence ID" value="GAT98441.1"/>
    <property type="molecule type" value="Genomic_DNA"/>
</dbReference>
<dbReference type="InterPro" id="IPR001752">
    <property type="entry name" value="Kinesin_motor_dom"/>
</dbReference>
<dbReference type="SMART" id="SM00129">
    <property type="entry name" value="KISc"/>
    <property type="match status" value="1"/>
</dbReference>
<dbReference type="SUPFAM" id="SSF52540">
    <property type="entry name" value="P-loop containing nucleoside triphosphate hydrolases"/>
    <property type="match status" value="1"/>
</dbReference>
<organism evidence="8 9">
    <name type="scientific">Entamoeba histolytica</name>
    <dbReference type="NCBI Taxonomy" id="5759"/>
    <lineage>
        <taxon>Eukaryota</taxon>
        <taxon>Amoebozoa</taxon>
        <taxon>Evosea</taxon>
        <taxon>Archamoebae</taxon>
        <taxon>Mastigamoebida</taxon>
        <taxon>Entamoebidae</taxon>
        <taxon>Entamoeba</taxon>
    </lineage>
</organism>
<dbReference type="GO" id="GO:0007018">
    <property type="term" value="P:microtubule-based movement"/>
    <property type="evidence" value="ECO:0007669"/>
    <property type="project" value="InterPro"/>
</dbReference>
<feature type="binding site" evidence="4">
    <location>
        <begin position="104"/>
        <end position="111"/>
    </location>
    <ligand>
        <name>ATP</name>
        <dbReference type="ChEBI" id="CHEBI:30616"/>
    </ligand>
</feature>
<dbReference type="VEuPathDB" id="AmoebaDB:EHI7A_049880"/>
<dbReference type="GO" id="GO:0003777">
    <property type="term" value="F:microtubule motor activity"/>
    <property type="evidence" value="ECO:0007669"/>
    <property type="project" value="InterPro"/>
</dbReference>
<reference evidence="8 9" key="1">
    <citation type="submission" date="2016-05" db="EMBL/GenBank/DDBJ databases">
        <title>First whole genome sequencing of Entamoeba histolytica HM1:IMSS-clone-6.</title>
        <authorList>
            <person name="Mukherjee Avik.K."/>
            <person name="Izumyama S."/>
            <person name="Nakada-Tsukui K."/>
            <person name="Nozaki T."/>
        </authorList>
    </citation>
    <scope>NUCLEOTIDE SEQUENCE [LARGE SCALE GENOMIC DNA]</scope>
    <source>
        <strain evidence="8 9">HM1:IMSS clone 6</strain>
    </source>
</reference>
<name>A0A175JXG1_ENTHI</name>
<accession>A0A175JXG1</accession>
<dbReference type="AlphaFoldDB" id="A0A175JXG1"/>
<keyword evidence="2 4" id="KW-0547">Nucleotide-binding</keyword>
<evidence type="ECO:0000256" key="2">
    <source>
        <dbReference type="ARBA" id="ARBA00022741"/>
    </source>
</evidence>
<protein>
    <recommendedName>
        <fullName evidence="5">Kinesin-like protein</fullName>
    </recommendedName>
</protein>
<sequence length="481" mass="54731">MFNNKVFYQGESYLLTEKEKKGVMNQIIEVGVRVRPCFKTEVAERCCSVDEEKESVTMNSPNEECFFDFVKNETSPQKDMFQRVGNSLVSCCLNGNNATLFAYGQTGSGKTYTVFGNYVAKERKITQPGLVPRCLELLFQKKSKTASVSLSMFEIYNDSFYDLMNEGKKCEVKADISGAVIFSGLLEISVRQWEEALTHTINGYAFRKTSSTKMNSQSSRSHCITIIRVGKGTLVFVDLAGSERIERSGVIGTGKLEAGNINKTLTALGRVIRSLVAKEQHIPFRDCKLTSILKNSMLQSERICFIATISSSISNAVETWGTLNFARNTKNIKMKIRPIELELSVDQLKIENEKLKLENEALKTERDNLKRKVLPDSENFEYKRMQADVKAYKELIRNNPSVAALQGEKTVLEERLREAKERIDELVRSNENLTRLKEQLELINQNYLEQLNEKEAEVVDLEEVARSVQHRLSTSYFDLKK</sequence>
<keyword evidence="5" id="KW-0493">Microtubule</keyword>
<dbReference type="PROSITE" id="PS00411">
    <property type="entry name" value="KINESIN_MOTOR_1"/>
    <property type="match status" value="1"/>
</dbReference>
<evidence type="ECO:0000259" key="7">
    <source>
        <dbReference type="PROSITE" id="PS50067"/>
    </source>
</evidence>
<dbReference type="GO" id="GO:0008017">
    <property type="term" value="F:microtubule binding"/>
    <property type="evidence" value="ECO:0007669"/>
    <property type="project" value="InterPro"/>
</dbReference>
<dbReference type="GO" id="GO:0005524">
    <property type="term" value="F:ATP binding"/>
    <property type="evidence" value="ECO:0007669"/>
    <property type="project" value="UniProtKB-UniRule"/>
</dbReference>
<proteinExistence type="inferred from homology"/>
<dbReference type="VEuPathDB" id="AmoebaDB:EHI_196390"/>
<feature type="coiled-coil region" evidence="6">
    <location>
        <begin position="402"/>
        <end position="471"/>
    </location>
</feature>
<dbReference type="eggNOG" id="KOG0243">
    <property type="taxonomic scope" value="Eukaryota"/>
</dbReference>
<dbReference type="InterPro" id="IPR036961">
    <property type="entry name" value="Kinesin_motor_dom_sf"/>
</dbReference>
<gene>
    <name evidence="8" type="ORF">CL6EHI_196390</name>
</gene>
<keyword evidence="4 5" id="KW-0505">Motor protein</keyword>
<dbReference type="GO" id="GO:0051231">
    <property type="term" value="P:spindle elongation"/>
    <property type="evidence" value="ECO:0007669"/>
    <property type="project" value="TreeGrafter"/>
</dbReference>
<keyword evidence="1" id="KW-0813">Transport</keyword>
<dbReference type="VEuPathDB" id="AmoebaDB:EHI8A_050050"/>
<dbReference type="Pfam" id="PF00225">
    <property type="entry name" value="Kinesin"/>
    <property type="match status" value="1"/>
</dbReference>